<dbReference type="AlphaFoldDB" id="A0A4Z0GGH5"/>
<feature type="compositionally biased region" description="Basic and acidic residues" evidence="3">
    <location>
        <begin position="161"/>
        <end position="170"/>
    </location>
</feature>
<dbReference type="Pfam" id="PF01476">
    <property type="entry name" value="LysM"/>
    <property type="match status" value="1"/>
</dbReference>
<dbReference type="EMBL" id="SRID01000312">
    <property type="protein sequence ID" value="TGA95616.1"/>
    <property type="molecule type" value="Genomic_DNA"/>
</dbReference>
<dbReference type="Pfam" id="PF06737">
    <property type="entry name" value="Transglycosylas"/>
    <property type="match status" value="1"/>
</dbReference>
<reference evidence="5 6" key="1">
    <citation type="submission" date="2019-03" db="EMBL/GenBank/DDBJ databases">
        <authorList>
            <person name="Gonzalez-Pimentel J.L."/>
        </authorList>
    </citation>
    <scope>NUCLEOTIDE SEQUENCE [LARGE SCALE GENOMIC DNA]</scope>
    <source>
        <strain evidence="5 6">JCM 31289</strain>
    </source>
</reference>
<keyword evidence="6" id="KW-1185">Reference proteome</keyword>
<comment type="caution">
    <text evidence="5">The sequence shown here is derived from an EMBL/GenBank/DDBJ whole genome shotgun (WGS) entry which is preliminary data.</text>
</comment>
<dbReference type="PANTHER" id="PTHR34700:SF4">
    <property type="entry name" value="PHAGE-LIKE ELEMENT PBSX PROTEIN XKDP"/>
    <property type="match status" value="1"/>
</dbReference>
<dbReference type="OrthoDB" id="1404170at2"/>
<feature type="domain" description="LysM" evidence="4">
    <location>
        <begin position="294"/>
        <end position="343"/>
    </location>
</feature>
<dbReference type="GO" id="GO:0016787">
    <property type="term" value="F:hydrolase activity"/>
    <property type="evidence" value="ECO:0007669"/>
    <property type="project" value="UniProtKB-KW"/>
</dbReference>
<evidence type="ECO:0000259" key="4">
    <source>
        <dbReference type="PROSITE" id="PS51782"/>
    </source>
</evidence>
<sequence>MRSGNGRHRRPRQAPAFVVAAGVTGASIAIPLLGATSASAAEAHTWDRVAECESGGLWSANSGNGFYGGLQLTLEMWKHYGGTAYAPRPDLASRSQQIAVAEAMLADRGPQGWPSCSVEAGLTENGKAPRVDPGSIEAPTTDPSTGRTADEPSAPSGTTKPSRDQDRTGDLADSADTEESGTPSGGSSRGADDRGADKNDQDEQDGKGDRGTGSRVDTGDTAPGETGGTERPGGERGHAGAPGTGRTGTTTPGTGKHRGQVDERGPEHDGRTGGRHASRGDGERTGKPAERVRADYTVRTGDNLSAIAEEYRVSGGWPALYQANTEVIGDDPDLILPGQHLELPKAGK</sequence>
<evidence type="ECO:0000256" key="2">
    <source>
        <dbReference type="ARBA" id="ARBA00022801"/>
    </source>
</evidence>
<dbReference type="InterPro" id="IPR010618">
    <property type="entry name" value="RPF"/>
</dbReference>
<dbReference type="SUPFAM" id="SSF53955">
    <property type="entry name" value="Lysozyme-like"/>
    <property type="match status" value="1"/>
</dbReference>
<gene>
    <name evidence="5" type="ORF">E4099_24960</name>
</gene>
<dbReference type="Gene3D" id="1.10.530.10">
    <property type="match status" value="1"/>
</dbReference>
<dbReference type="InterPro" id="IPR036779">
    <property type="entry name" value="LysM_dom_sf"/>
</dbReference>
<evidence type="ECO:0000256" key="1">
    <source>
        <dbReference type="ARBA" id="ARBA00010830"/>
    </source>
</evidence>
<feature type="compositionally biased region" description="Basic and acidic residues" evidence="3">
    <location>
        <begin position="190"/>
        <end position="212"/>
    </location>
</feature>
<protein>
    <submittedName>
        <fullName evidence="5">LysM peptidoglycan-binding domain-containing protein</fullName>
    </submittedName>
</protein>
<proteinExistence type="inferred from homology"/>
<dbReference type="CDD" id="cd13925">
    <property type="entry name" value="RPF"/>
    <property type="match status" value="1"/>
</dbReference>
<evidence type="ECO:0000256" key="3">
    <source>
        <dbReference type="SAM" id="MobiDB-lite"/>
    </source>
</evidence>
<comment type="similarity">
    <text evidence="1">Belongs to the transglycosylase family. Rpf subfamily.</text>
</comment>
<dbReference type="CDD" id="cd00118">
    <property type="entry name" value="LysM"/>
    <property type="match status" value="1"/>
</dbReference>
<dbReference type="Gene3D" id="3.10.350.10">
    <property type="entry name" value="LysM domain"/>
    <property type="match status" value="1"/>
</dbReference>
<dbReference type="PROSITE" id="PS51782">
    <property type="entry name" value="LYSM"/>
    <property type="match status" value="1"/>
</dbReference>
<dbReference type="InterPro" id="IPR023346">
    <property type="entry name" value="Lysozyme-like_dom_sf"/>
</dbReference>
<dbReference type="PANTHER" id="PTHR34700">
    <property type="entry name" value="POTASSIUM BINDING PROTEIN KBP"/>
    <property type="match status" value="1"/>
</dbReference>
<evidence type="ECO:0000313" key="6">
    <source>
        <dbReference type="Proteomes" id="UP000297948"/>
    </source>
</evidence>
<keyword evidence="2" id="KW-0378">Hydrolase</keyword>
<dbReference type="InterPro" id="IPR052196">
    <property type="entry name" value="Bact_Kbp"/>
</dbReference>
<dbReference type="SMART" id="SM00257">
    <property type="entry name" value="LysM"/>
    <property type="match status" value="1"/>
</dbReference>
<dbReference type="InterPro" id="IPR018392">
    <property type="entry name" value="LysM"/>
</dbReference>
<accession>A0A4Z0GGH5</accession>
<dbReference type="Proteomes" id="UP000297948">
    <property type="component" value="Unassembled WGS sequence"/>
</dbReference>
<feature type="compositionally biased region" description="Basic and acidic residues" evidence="3">
    <location>
        <begin position="259"/>
        <end position="296"/>
    </location>
</feature>
<dbReference type="SUPFAM" id="SSF54106">
    <property type="entry name" value="LysM domain"/>
    <property type="match status" value="1"/>
</dbReference>
<dbReference type="RefSeq" id="WP_135341367.1">
    <property type="nucleotide sequence ID" value="NZ_JBHLTX010000047.1"/>
</dbReference>
<feature type="region of interest" description="Disordered" evidence="3">
    <location>
        <begin position="108"/>
        <end position="296"/>
    </location>
</feature>
<evidence type="ECO:0000313" key="5">
    <source>
        <dbReference type="EMBL" id="TGA95616.1"/>
    </source>
</evidence>
<name>A0A4Z0GGH5_9ACTN</name>
<organism evidence="5 6">
    <name type="scientific">Streptomyces palmae</name>
    <dbReference type="NCBI Taxonomy" id="1701085"/>
    <lineage>
        <taxon>Bacteria</taxon>
        <taxon>Bacillati</taxon>
        <taxon>Actinomycetota</taxon>
        <taxon>Actinomycetes</taxon>
        <taxon>Kitasatosporales</taxon>
        <taxon>Streptomycetaceae</taxon>
        <taxon>Streptomyces</taxon>
    </lineage>
</organism>